<feature type="compositionally biased region" description="Polar residues" evidence="6">
    <location>
        <begin position="16"/>
        <end position="31"/>
    </location>
</feature>
<dbReference type="EC" id="2.7.11.1" evidence="1"/>
<dbReference type="InterPro" id="IPR011009">
    <property type="entry name" value="Kinase-like_dom_sf"/>
</dbReference>
<dbReference type="Proteomes" id="UP001054902">
    <property type="component" value="Unassembled WGS sequence"/>
</dbReference>
<dbReference type="SUPFAM" id="SSF56112">
    <property type="entry name" value="Protein kinase-like (PK-like)"/>
    <property type="match status" value="1"/>
</dbReference>
<dbReference type="InterPro" id="IPR000719">
    <property type="entry name" value="Prot_kinase_dom"/>
</dbReference>
<evidence type="ECO:0000256" key="1">
    <source>
        <dbReference type="ARBA" id="ARBA00012513"/>
    </source>
</evidence>
<comment type="caution">
    <text evidence="8">The sequence shown here is derived from an EMBL/GenBank/DDBJ whole genome shotgun (WGS) entry which is preliminary data.</text>
</comment>
<keyword evidence="4" id="KW-0418">Kinase</keyword>
<proteinExistence type="predicted"/>
<dbReference type="GO" id="GO:0005524">
    <property type="term" value="F:ATP binding"/>
    <property type="evidence" value="ECO:0007669"/>
    <property type="project" value="UniProtKB-KW"/>
</dbReference>
<evidence type="ECO:0000256" key="5">
    <source>
        <dbReference type="ARBA" id="ARBA00022840"/>
    </source>
</evidence>
<dbReference type="SMART" id="SM00220">
    <property type="entry name" value="S_TKc"/>
    <property type="match status" value="1"/>
</dbReference>
<evidence type="ECO:0000313" key="9">
    <source>
        <dbReference type="Proteomes" id="UP001054902"/>
    </source>
</evidence>
<reference evidence="8 9" key="1">
    <citation type="journal article" date="2021" name="Sci. Rep.">
        <title>The genome of the diatom Chaetoceros tenuissimus carries an ancient integrated fragment of an extant virus.</title>
        <authorList>
            <person name="Hongo Y."/>
            <person name="Kimura K."/>
            <person name="Takaki Y."/>
            <person name="Yoshida Y."/>
            <person name="Baba S."/>
            <person name="Kobayashi G."/>
            <person name="Nagasaki K."/>
            <person name="Hano T."/>
            <person name="Tomaru Y."/>
        </authorList>
    </citation>
    <scope>NUCLEOTIDE SEQUENCE [LARGE SCALE GENOMIC DNA]</scope>
    <source>
        <strain evidence="8 9">NIES-3715</strain>
    </source>
</reference>
<sequence length="422" mass="47582">MKEKEAIVAAILETSGIDTNRNSTSTRGGKNQENDEEDARIVEIGRGGDNSSDKKDIATERSKKVLTRLRSNSSLFGDEVKQGRRSSMSTAVSREDMTIRAQVGKGAFAEVLAFVVKDSPTNATADSTTGYSLADKESSTLVIKTVRGDLDEQEKISSTVDLLIESEFLAHLSHPHIVKLICTGGTMGSPCFFNVMERIAHTLASTIRLMRNEKSLLKFDLLVGDKKRCCISTRRRNYEQYVESYKEKISKRQDCVIQQLGSAIQYLHEHRIIHRDIKPENIGIDDEGNVKLYDFGIAKELKEEDLVRDDQFKATGVVGTFRYMAPEVLNALPYGKAADIYSFTLVIWHLLSLHAPFIGVHGKKICDAYKKIHKKGSRPKLKRDWSRELKSIIARGWNRDPLKRPSIDDYIVAMKQCEEFTF</sequence>
<dbReference type="AlphaFoldDB" id="A0AAD3CJM8"/>
<dbReference type="EMBL" id="BLLK01000022">
    <property type="protein sequence ID" value="GFH47307.1"/>
    <property type="molecule type" value="Genomic_DNA"/>
</dbReference>
<dbReference type="Gene3D" id="1.10.510.10">
    <property type="entry name" value="Transferase(Phosphotransferase) domain 1"/>
    <property type="match status" value="1"/>
</dbReference>
<protein>
    <recommendedName>
        <fullName evidence="1">non-specific serine/threonine protein kinase</fullName>
        <ecNumber evidence="1">2.7.11.1</ecNumber>
    </recommendedName>
</protein>
<feature type="domain" description="Protein kinase" evidence="7">
    <location>
        <begin position="97"/>
        <end position="421"/>
    </location>
</feature>
<dbReference type="PANTHER" id="PTHR43671">
    <property type="entry name" value="SERINE/THREONINE-PROTEIN KINASE NEK"/>
    <property type="match status" value="1"/>
</dbReference>
<evidence type="ECO:0000313" key="8">
    <source>
        <dbReference type="EMBL" id="GFH47307.1"/>
    </source>
</evidence>
<dbReference type="CDD" id="cd14014">
    <property type="entry name" value="STKc_PknB_like"/>
    <property type="match status" value="1"/>
</dbReference>
<evidence type="ECO:0000259" key="7">
    <source>
        <dbReference type="PROSITE" id="PS50011"/>
    </source>
</evidence>
<keyword evidence="5" id="KW-0067">ATP-binding</keyword>
<dbReference type="PROSITE" id="PS50011">
    <property type="entry name" value="PROTEIN_KINASE_DOM"/>
    <property type="match status" value="1"/>
</dbReference>
<keyword evidence="2" id="KW-0808">Transferase</keyword>
<dbReference type="Pfam" id="PF00069">
    <property type="entry name" value="Pkinase"/>
    <property type="match status" value="1"/>
</dbReference>
<feature type="region of interest" description="Disordered" evidence="6">
    <location>
        <begin position="13"/>
        <end position="56"/>
    </location>
</feature>
<organism evidence="8 9">
    <name type="scientific">Chaetoceros tenuissimus</name>
    <dbReference type="NCBI Taxonomy" id="426638"/>
    <lineage>
        <taxon>Eukaryota</taxon>
        <taxon>Sar</taxon>
        <taxon>Stramenopiles</taxon>
        <taxon>Ochrophyta</taxon>
        <taxon>Bacillariophyta</taxon>
        <taxon>Coscinodiscophyceae</taxon>
        <taxon>Chaetocerotophycidae</taxon>
        <taxon>Chaetocerotales</taxon>
        <taxon>Chaetocerotaceae</taxon>
        <taxon>Chaetoceros</taxon>
    </lineage>
</organism>
<dbReference type="InterPro" id="IPR050660">
    <property type="entry name" value="NEK_Ser/Thr_kinase"/>
</dbReference>
<evidence type="ECO:0000256" key="3">
    <source>
        <dbReference type="ARBA" id="ARBA00022741"/>
    </source>
</evidence>
<accession>A0AAD3CJM8</accession>
<keyword evidence="9" id="KW-1185">Reference proteome</keyword>
<evidence type="ECO:0000256" key="4">
    <source>
        <dbReference type="ARBA" id="ARBA00022777"/>
    </source>
</evidence>
<keyword evidence="3" id="KW-0547">Nucleotide-binding</keyword>
<dbReference type="Gene3D" id="3.30.200.20">
    <property type="entry name" value="Phosphorylase Kinase, domain 1"/>
    <property type="match status" value="1"/>
</dbReference>
<name>A0AAD3CJM8_9STRA</name>
<dbReference type="PANTHER" id="PTHR43671:SF13">
    <property type="entry name" value="SERINE_THREONINE-PROTEIN KINASE NEK2"/>
    <property type="match status" value="1"/>
</dbReference>
<gene>
    <name evidence="8" type="ORF">CTEN210_03782</name>
</gene>
<evidence type="ECO:0000256" key="6">
    <source>
        <dbReference type="SAM" id="MobiDB-lite"/>
    </source>
</evidence>
<dbReference type="GO" id="GO:0004674">
    <property type="term" value="F:protein serine/threonine kinase activity"/>
    <property type="evidence" value="ECO:0007669"/>
    <property type="project" value="UniProtKB-EC"/>
</dbReference>
<evidence type="ECO:0000256" key="2">
    <source>
        <dbReference type="ARBA" id="ARBA00022679"/>
    </source>
</evidence>